<evidence type="ECO:0000313" key="4">
    <source>
        <dbReference type="EMBL" id="GLS46816.1"/>
    </source>
</evidence>
<dbReference type="Proteomes" id="UP001156881">
    <property type="component" value="Unassembled WGS sequence"/>
</dbReference>
<dbReference type="PANTHER" id="PTHR43464">
    <property type="entry name" value="METHYLTRANSFERASE"/>
    <property type="match status" value="1"/>
</dbReference>
<evidence type="ECO:0000256" key="3">
    <source>
        <dbReference type="ARBA" id="ARBA00022691"/>
    </source>
</evidence>
<dbReference type="GO" id="GO:0009312">
    <property type="term" value="P:oligosaccharide biosynthetic process"/>
    <property type="evidence" value="ECO:0007669"/>
    <property type="project" value="InterPro"/>
</dbReference>
<dbReference type="Proteomes" id="UP000517759">
    <property type="component" value="Unassembled WGS sequence"/>
</dbReference>
<keyword evidence="3" id="KW-0949">S-adenosyl-L-methionine</keyword>
<evidence type="ECO:0000313" key="7">
    <source>
        <dbReference type="Proteomes" id="UP001156881"/>
    </source>
</evidence>
<reference evidence="4" key="1">
    <citation type="journal article" date="2014" name="Int. J. Syst. Evol. Microbiol.">
        <title>Complete genome of a new Firmicutes species belonging to the dominant human colonic microbiota ('Ruminococcus bicirculans') reveals two chromosomes and a selective capacity to utilize plant glucans.</title>
        <authorList>
            <consortium name="NISC Comparative Sequencing Program"/>
            <person name="Wegmann U."/>
            <person name="Louis P."/>
            <person name="Goesmann A."/>
            <person name="Henrissat B."/>
            <person name="Duncan S.H."/>
            <person name="Flint H.J."/>
        </authorList>
    </citation>
    <scope>NUCLEOTIDE SEQUENCE</scope>
    <source>
        <strain evidence="4">NBRC 107710</strain>
    </source>
</reference>
<accession>A0A7W6AQD5</accession>
<reference evidence="7" key="2">
    <citation type="journal article" date="2019" name="Int. J. Syst. Evol. Microbiol.">
        <title>The Global Catalogue of Microorganisms (GCM) 10K type strain sequencing project: providing services to taxonomists for standard genome sequencing and annotation.</title>
        <authorList>
            <consortium name="The Broad Institute Genomics Platform"/>
            <consortium name="The Broad Institute Genome Sequencing Center for Infectious Disease"/>
            <person name="Wu L."/>
            <person name="Ma J."/>
        </authorList>
    </citation>
    <scope>NUCLEOTIDE SEQUENCE [LARGE SCALE GENOMIC DNA]</scope>
    <source>
        <strain evidence="7">NBRC 107710</strain>
    </source>
</reference>
<dbReference type="Gene3D" id="3.40.50.150">
    <property type="entry name" value="Vaccinia Virus protein VP39"/>
    <property type="match status" value="1"/>
</dbReference>
<keyword evidence="7" id="KW-1185">Reference proteome</keyword>
<organism evidence="5 6">
    <name type="scientific">Methylobacterium brachythecii</name>
    <dbReference type="NCBI Taxonomy" id="1176177"/>
    <lineage>
        <taxon>Bacteria</taxon>
        <taxon>Pseudomonadati</taxon>
        <taxon>Pseudomonadota</taxon>
        <taxon>Alphaproteobacteria</taxon>
        <taxon>Hyphomicrobiales</taxon>
        <taxon>Methylobacteriaceae</taxon>
        <taxon>Methylobacterium</taxon>
    </lineage>
</organism>
<name>A0A7W6AQD5_9HYPH</name>
<dbReference type="Pfam" id="PF05401">
    <property type="entry name" value="NodS"/>
    <property type="match status" value="1"/>
</dbReference>
<dbReference type="InterPro" id="IPR008715">
    <property type="entry name" value="SAM-MeTfrase_NodS-like"/>
</dbReference>
<evidence type="ECO:0000256" key="1">
    <source>
        <dbReference type="ARBA" id="ARBA00022603"/>
    </source>
</evidence>
<dbReference type="RefSeq" id="WP_183513366.1">
    <property type="nucleotide sequence ID" value="NZ_BSPG01000055.1"/>
</dbReference>
<reference evidence="5 6" key="3">
    <citation type="submission" date="2020-08" db="EMBL/GenBank/DDBJ databases">
        <title>Genomic Encyclopedia of Type Strains, Phase IV (KMG-IV): sequencing the most valuable type-strain genomes for metagenomic binning, comparative biology and taxonomic classification.</title>
        <authorList>
            <person name="Goeker M."/>
        </authorList>
    </citation>
    <scope>NUCLEOTIDE SEQUENCE [LARGE SCALE GENOMIC DNA]</scope>
    <source>
        <strain evidence="5 6">DSM 24105</strain>
    </source>
</reference>
<evidence type="ECO:0000256" key="2">
    <source>
        <dbReference type="ARBA" id="ARBA00022679"/>
    </source>
</evidence>
<dbReference type="AlphaFoldDB" id="A0A7W6AQD5"/>
<keyword evidence="1 5" id="KW-0489">Methyltransferase</keyword>
<dbReference type="EMBL" id="JACIDN010000013">
    <property type="protein sequence ID" value="MBB3905504.1"/>
    <property type="molecule type" value="Genomic_DNA"/>
</dbReference>
<dbReference type="EMBL" id="BSPG01000055">
    <property type="protein sequence ID" value="GLS46816.1"/>
    <property type="molecule type" value="Genomic_DNA"/>
</dbReference>
<dbReference type="PANTHER" id="PTHR43464:SF19">
    <property type="entry name" value="UBIQUINONE BIOSYNTHESIS O-METHYLTRANSFERASE, MITOCHONDRIAL"/>
    <property type="match status" value="1"/>
</dbReference>
<evidence type="ECO:0000313" key="5">
    <source>
        <dbReference type="EMBL" id="MBB3905504.1"/>
    </source>
</evidence>
<keyword evidence="2 5" id="KW-0808">Transferase</keyword>
<dbReference type="SUPFAM" id="SSF53335">
    <property type="entry name" value="S-adenosyl-L-methionine-dependent methyltransferases"/>
    <property type="match status" value="1"/>
</dbReference>
<dbReference type="GO" id="GO:0032259">
    <property type="term" value="P:methylation"/>
    <property type="evidence" value="ECO:0007669"/>
    <property type="project" value="UniProtKB-KW"/>
</dbReference>
<sequence length="201" mass="22157">MSRHSTSLSPEYFSGVYADDPDPWRFATSDYEREKYATTLASLPRDRYASVLEVGCSIGVLTRQLAGRCQQLTALDVVPAVLASAKSRCAALDHVRFQIASVPGEWPDGHFDLILLSEVIYYLDCADLARLVERVEGSLLPGGDVVLVHYLGETDYPLSGDEAADGFIERASAFAKLEDQSRQDGYRLDVLRRIGFEATSS</sequence>
<protein>
    <submittedName>
        <fullName evidence="4 5">Methyltransferase</fullName>
    </submittedName>
</protein>
<dbReference type="GO" id="GO:0008757">
    <property type="term" value="F:S-adenosylmethionine-dependent methyltransferase activity"/>
    <property type="evidence" value="ECO:0007669"/>
    <property type="project" value="InterPro"/>
</dbReference>
<proteinExistence type="predicted"/>
<dbReference type="InterPro" id="IPR029063">
    <property type="entry name" value="SAM-dependent_MTases_sf"/>
</dbReference>
<gene>
    <name evidence="4" type="ORF">GCM10007884_48130</name>
    <name evidence="5" type="ORF">GGR33_005043</name>
</gene>
<evidence type="ECO:0000313" key="6">
    <source>
        <dbReference type="Proteomes" id="UP000517759"/>
    </source>
</evidence>
<reference evidence="4" key="4">
    <citation type="submission" date="2023-01" db="EMBL/GenBank/DDBJ databases">
        <title>Draft genome sequence of Methylobacterium brachythecii strain NBRC 107710.</title>
        <authorList>
            <person name="Sun Q."/>
            <person name="Mori K."/>
        </authorList>
    </citation>
    <scope>NUCLEOTIDE SEQUENCE</scope>
    <source>
        <strain evidence="4">NBRC 107710</strain>
    </source>
</reference>
<comment type="caution">
    <text evidence="5">The sequence shown here is derived from an EMBL/GenBank/DDBJ whole genome shotgun (WGS) entry which is preliminary data.</text>
</comment>
<dbReference type="CDD" id="cd02440">
    <property type="entry name" value="AdoMet_MTases"/>
    <property type="match status" value="1"/>
</dbReference>